<protein>
    <submittedName>
        <fullName evidence="2">Uncharacterized protein</fullName>
    </submittedName>
</protein>
<reference evidence="2" key="1">
    <citation type="submission" date="2019-10" db="EMBL/GenBank/DDBJ databases">
        <authorList>
            <consortium name="DOE Joint Genome Institute"/>
            <person name="Kuo A."/>
            <person name="Miyauchi S."/>
            <person name="Kiss E."/>
            <person name="Drula E."/>
            <person name="Kohler A."/>
            <person name="Sanchez-Garcia M."/>
            <person name="Andreopoulos B."/>
            <person name="Barry K.W."/>
            <person name="Bonito G."/>
            <person name="Buee M."/>
            <person name="Carver A."/>
            <person name="Chen C."/>
            <person name="Cichocki N."/>
            <person name="Clum A."/>
            <person name="Culley D."/>
            <person name="Crous P.W."/>
            <person name="Fauchery L."/>
            <person name="Girlanda M."/>
            <person name="Hayes R."/>
            <person name="Keri Z."/>
            <person name="LaButti K."/>
            <person name="Lipzen A."/>
            <person name="Lombard V."/>
            <person name="Magnuson J."/>
            <person name="Maillard F."/>
            <person name="Morin E."/>
            <person name="Murat C."/>
            <person name="Nolan M."/>
            <person name="Ohm R."/>
            <person name="Pangilinan J."/>
            <person name="Pereira M."/>
            <person name="Perotto S."/>
            <person name="Peter M."/>
            <person name="Riley R."/>
            <person name="Sitrit Y."/>
            <person name="Stielow B."/>
            <person name="Szollosi G."/>
            <person name="Zifcakova L."/>
            <person name="Stursova M."/>
            <person name="Spatafora J.W."/>
            <person name="Tedersoo L."/>
            <person name="Vaario L.-M."/>
            <person name="Yamada A."/>
            <person name="Yan M."/>
            <person name="Wang P."/>
            <person name="Xu J."/>
            <person name="Bruns T."/>
            <person name="Baldrian P."/>
            <person name="Vilgalys R."/>
            <person name="Henrissat B."/>
            <person name="Grigoriev I.V."/>
            <person name="Hibbett D."/>
            <person name="Nagy L.G."/>
            <person name="Martin F.M."/>
        </authorList>
    </citation>
    <scope>NUCLEOTIDE SEQUENCE</scope>
    <source>
        <strain evidence="2">Prilba</strain>
    </source>
</reference>
<dbReference type="Proteomes" id="UP000759537">
    <property type="component" value="Unassembled WGS sequence"/>
</dbReference>
<evidence type="ECO:0000313" key="3">
    <source>
        <dbReference type="Proteomes" id="UP000759537"/>
    </source>
</evidence>
<dbReference type="AlphaFoldDB" id="A0A9P5T7L2"/>
<evidence type="ECO:0000256" key="1">
    <source>
        <dbReference type="SAM" id="MobiDB-lite"/>
    </source>
</evidence>
<feature type="compositionally biased region" description="Polar residues" evidence="1">
    <location>
        <begin position="388"/>
        <end position="403"/>
    </location>
</feature>
<dbReference type="EMBL" id="WHVB01000010">
    <property type="protein sequence ID" value="KAF8478984.1"/>
    <property type="molecule type" value="Genomic_DNA"/>
</dbReference>
<evidence type="ECO:0000313" key="2">
    <source>
        <dbReference type="EMBL" id="KAF8478984.1"/>
    </source>
</evidence>
<organism evidence="2 3">
    <name type="scientific">Russula ochroleuca</name>
    <dbReference type="NCBI Taxonomy" id="152965"/>
    <lineage>
        <taxon>Eukaryota</taxon>
        <taxon>Fungi</taxon>
        <taxon>Dikarya</taxon>
        <taxon>Basidiomycota</taxon>
        <taxon>Agaricomycotina</taxon>
        <taxon>Agaricomycetes</taxon>
        <taxon>Russulales</taxon>
        <taxon>Russulaceae</taxon>
        <taxon>Russula</taxon>
    </lineage>
</organism>
<gene>
    <name evidence="2" type="ORF">DFH94DRAFT_35353</name>
</gene>
<sequence length="418" mass="46961">MLERILSQYAVPYLYTIPFPPQALRVSFDPYAAQPLMPDKMPVADFEIFREQLAINHHAYGHALWEPRPWQPDRPVEVGDVGFIRSGRFHSLFNALRPAEGQSRVPEDYEQLVPEFSDHITESPLSSNHYCSAGINVEPESEYHSFSPDDFPQVSFRHPKKRGAVLSLPVMARRKDTLARGNFSTWIVKQIDRWFAFARGLGLGIEQMEEIILVTGCDRTRSWTNVAFLGNEHNARARFGARVVHDGPAISIEWQCLPEHVQGAVVHRGPDGENLPEDQCVFIRGFRVVRTFGILPKHLEAAAGPSPETDSYDYEPDLEVVSIPATPKVSKYRDPLHILLDYIVERAPECDMFLIHDDDLNMIDGIGDGTVSGYVISSHSVLIPPSAVTGSPPTTLSDGSPSEVQHRDTYSSVRFVHQ</sequence>
<accession>A0A9P5T7L2</accession>
<name>A0A9P5T7L2_9AGAM</name>
<feature type="region of interest" description="Disordered" evidence="1">
    <location>
        <begin position="386"/>
        <end position="410"/>
    </location>
</feature>
<reference evidence="2" key="2">
    <citation type="journal article" date="2020" name="Nat. Commun.">
        <title>Large-scale genome sequencing of mycorrhizal fungi provides insights into the early evolution of symbiotic traits.</title>
        <authorList>
            <person name="Miyauchi S."/>
            <person name="Kiss E."/>
            <person name="Kuo A."/>
            <person name="Drula E."/>
            <person name="Kohler A."/>
            <person name="Sanchez-Garcia M."/>
            <person name="Morin E."/>
            <person name="Andreopoulos B."/>
            <person name="Barry K.W."/>
            <person name="Bonito G."/>
            <person name="Buee M."/>
            <person name="Carver A."/>
            <person name="Chen C."/>
            <person name="Cichocki N."/>
            <person name="Clum A."/>
            <person name="Culley D."/>
            <person name="Crous P.W."/>
            <person name="Fauchery L."/>
            <person name="Girlanda M."/>
            <person name="Hayes R.D."/>
            <person name="Keri Z."/>
            <person name="LaButti K."/>
            <person name="Lipzen A."/>
            <person name="Lombard V."/>
            <person name="Magnuson J."/>
            <person name="Maillard F."/>
            <person name="Murat C."/>
            <person name="Nolan M."/>
            <person name="Ohm R.A."/>
            <person name="Pangilinan J."/>
            <person name="Pereira M.F."/>
            <person name="Perotto S."/>
            <person name="Peter M."/>
            <person name="Pfister S."/>
            <person name="Riley R."/>
            <person name="Sitrit Y."/>
            <person name="Stielow J.B."/>
            <person name="Szollosi G."/>
            <person name="Zifcakova L."/>
            <person name="Stursova M."/>
            <person name="Spatafora J.W."/>
            <person name="Tedersoo L."/>
            <person name="Vaario L.M."/>
            <person name="Yamada A."/>
            <person name="Yan M."/>
            <person name="Wang P."/>
            <person name="Xu J."/>
            <person name="Bruns T."/>
            <person name="Baldrian P."/>
            <person name="Vilgalys R."/>
            <person name="Dunand C."/>
            <person name="Henrissat B."/>
            <person name="Grigoriev I.V."/>
            <person name="Hibbett D."/>
            <person name="Nagy L.G."/>
            <person name="Martin F.M."/>
        </authorList>
    </citation>
    <scope>NUCLEOTIDE SEQUENCE</scope>
    <source>
        <strain evidence="2">Prilba</strain>
    </source>
</reference>
<keyword evidence="3" id="KW-1185">Reference proteome</keyword>
<proteinExistence type="predicted"/>
<dbReference type="OrthoDB" id="3222453at2759"/>
<comment type="caution">
    <text evidence="2">The sequence shown here is derived from an EMBL/GenBank/DDBJ whole genome shotgun (WGS) entry which is preliminary data.</text>
</comment>